<dbReference type="InterPro" id="IPR036864">
    <property type="entry name" value="Zn2-C6_fun-type_DNA-bd_sf"/>
</dbReference>
<dbReference type="SUPFAM" id="SSF57701">
    <property type="entry name" value="Zn2/Cys6 DNA-binding domain"/>
    <property type="match status" value="1"/>
</dbReference>
<organism evidence="4 5">
    <name type="scientific">Sporothrix eucalyptigena</name>
    <dbReference type="NCBI Taxonomy" id="1812306"/>
    <lineage>
        <taxon>Eukaryota</taxon>
        <taxon>Fungi</taxon>
        <taxon>Dikarya</taxon>
        <taxon>Ascomycota</taxon>
        <taxon>Pezizomycotina</taxon>
        <taxon>Sordariomycetes</taxon>
        <taxon>Sordariomycetidae</taxon>
        <taxon>Ophiostomatales</taxon>
        <taxon>Ophiostomataceae</taxon>
        <taxon>Sporothrix</taxon>
    </lineage>
</organism>
<evidence type="ECO:0000256" key="1">
    <source>
        <dbReference type="ARBA" id="ARBA00023242"/>
    </source>
</evidence>
<name>A0ABP0CBP6_9PEZI</name>
<keyword evidence="1" id="KW-0539">Nucleus</keyword>
<reference evidence="4 5" key="1">
    <citation type="submission" date="2024-01" db="EMBL/GenBank/DDBJ databases">
        <authorList>
            <person name="Allen C."/>
            <person name="Tagirdzhanova G."/>
        </authorList>
    </citation>
    <scope>NUCLEOTIDE SEQUENCE [LARGE SCALE GENOMIC DNA]</scope>
</reference>
<sequence length="840" mass="93939">MSRPLRPLLPLAAEGRQQQPPGQQGQVSPGDRPQKLQPSPPLAQHHVLGRAKVTPAASTPLTQRRRRDTSSIACNMCRTKKTACDRVRPSCMPCIDRGSRCVYRTNYRTNDTTAASEALQRQLDTLQTRLRDQAQMVQALAALPPEAAVDILRLLRTTKEPFAVLSSLQGSMHTRMRPSDYRTSRSISPPTGSHLEFELAARYRAVYARLEPVDDASLQALLMPAEYVQEPAGGFLDDMMDSSSSSTTPTPSAASFTTSTEIPPAQTLARKSAYIDDRLQLLQIEYWTSVPISNSVAASIISFYLEYDHTLFHIFDADLFLADLIDCRSDYCSAFLVNSILFFACQAYTAVDAAAAPLVHAFFREAVVLWSGLGSVPSLTGIAACEMFSMGGYFYGRDQQALDALIQGRRMAEKLELLSIPCYSPERIADLQQQSPKWLRAAAHTAWGVHNWLSAHVFYYNGEAIHSPPLLPAPGSTPAQYGDEFAKVGRTIEWSKYTTPSYPSISQFWAITQEVAVVYLNPQMDRNRPLAEQVPMAFAEEKYRKLLQWADSTADVISDRQTWRLLVWQCWFHCAVMHIFRPFLHEKQPGAKSPRRRPLRTFAAMDGSPETVFAASVEQLKNLSFIYLSNLSRIPLSGFFNAAFVVVGHAMIQDFKQKHKIGTPSSRLSSSSQHSAQSAELLMAGVEKDKDDSMDSDDEMELVRRTPQGIVDDKKMLRLYFLLCVRAWTDLYMCFPTFSEFTQAFLSMAMEAEILSGSEAQSSLARLRANGRHHNSHTPQEVPINVQSLIDFDLSLSQPEEASVNSLAQRFNDLATFSELTNAEDFVAVISDDARFREIE</sequence>
<dbReference type="PANTHER" id="PTHR47256">
    <property type="entry name" value="ZN(II)2CYS6 TRANSCRIPTION FACTOR (EUROFUNG)-RELATED"/>
    <property type="match status" value="1"/>
</dbReference>
<dbReference type="EMBL" id="CAWUHD010000086">
    <property type="protein sequence ID" value="CAK7229477.1"/>
    <property type="molecule type" value="Genomic_DNA"/>
</dbReference>
<evidence type="ECO:0000256" key="2">
    <source>
        <dbReference type="SAM" id="MobiDB-lite"/>
    </source>
</evidence>
<evidence type="ECO:0000313" key="4">
    <source>
        <dbReference type="EMBL" id="CAK7229477.1"/>
    </source>
</evidence>
<dbReference type="PANTHER" id="PTHR47256:SF1">
    <property type="entry name" value="ZN(II)2CYS6 TRANSCRIPTION FACTOR (EUROFUNG)"/>
    <property type="match status" value="1"/>
</dbReference>
<feature type="region of interest" description="Disordered" evidence="2">
    <location>
        <begin position="49"/>
        <end position="68"/>
    </location>
</feature>
<dbReference type="Gene3D" id="4.10.240.10">
    <property type="entry name" value="Zn(2)-C6 fungal-type DNA-binding domain"/>
    <property type="match status" value="1"/>
</dbReference>
<dbReference type="InterPro" id="IPR053187">
    <property type="entry name" value="Notoamide_regulator"/>
</dbReference>
<dbReference type="PROSITE" id="PS50048">
    <property type="entry name" value="ZN2_CY6_FUNGAL_2"/>
    <property type="match status" value="1"/>
</dbReference>
<dbReference type="CDD" id="cd12148">
    <property type="entry name" value="fungal_TF_MHR"/>
    <property type="match status" value="1"/>
</dbReference>
<comment type="caution">
    <text evidence="4">The sequence shown here is derived from an EMBL/GenBank/DDBJ whole genome shotgun (WGS) entry which is preliminary data.</text>
</comment>
<feature type="domain" description="Zn(2)-C6 fungal-type" evidence="3">
    <location>
        <begin position="73"/>
        <end position="103"/>
    </location>
</feature>
<evidence type="ECO:0000259" key="3">
    <source>
        <dbReference type="PROSITE" id="PS50048"/>
    </source>
</evidence>
<gene>
    <name evidence="4" type="ORF">SEUCBS140593_007259</name>
</gene>
<evidence type="ECO:0000313" key="5">
    <source>
        <dbReference type="Proteomes" id="UP001642482"/>
    </source>
</evidence>
<protein>
    <recommendedName>
        <fullName evidence="3">Zn(2)-C6 fungal-type domain-containing protein</fullName>
    </recommendedName>
</protein>
<feature type="compositionally biased region" description="Low complexity" evidence="2">
    <location>
        <begin position="242"/>
        <end position="258"/>
    </location>
</feature>
<feature type="region of interest" description="Disordered" evidence="2">
    <location>
        <begin position="1"/>
        <end position="42"/>
    </location>
</feature>
<feature type="region of interest" description="Disordered" evidence="2">
    <location>
        <begin position="238"/>
        <end position="258"/>
    </location>
</feature>
<dbReference type="CDD" id="cd00067">
    <property type="entry name" value="GAL4"/>
    <property type="match status" value="1"/>
</dbReference>
<feature type="compositionally biased region" description="Low complexity" evidence="2">
    <location>
        <begin position="1"/>
        <end position="26"/>
    </location>
</feature>
<accession>A0ABP0CBP6</accession>
<proteinExistence type="predicted"/>
<dbReference type="Pfam" id="PF00172">
    <property type="entry name" value="Zn_clus"/>
    <property type="match status" value="1"/>
</dbReference>
<dbReference type="PROSITE" id="PS00463">
    <property type="entry name" value="ZN2_CY6_FUNGAL_1"/>
    <property type="match status" value="1"/>
</dbReference>
<dbReference type="Proteomes" id="UP001642482">
    <property type="component" value="Unassembled WGS sequence"/>
</dbReference>
<dbReference type="InterPro" id="IPR001138">
    <property type="entry name" value="Zn2Cys6_DnaBD"/>
</dbReference>
<keyword evidence="5" id="KW-1185">Reference proteome</keyword>